<dbReference type="Proteomes" id="UP000034595">
    <property type="component" value="Unassembled WGS sequence"/>
</dbReference>
<name>A0A0G1KDI6_9BACT</name>
<proteinExistence type="predicted"/>
<gene>
    <name evidence="1" type="ORF">UW78_C0006G0013</name>
</gene>
<organism evidence="1 2">
    <name type="scientific">Candidatus Azambacteria bacterium GW2011_GWA1_44_9</name>
    <dbReference type="NCBI Taxonomy" id="1618610"/>
    <lineage>
        <taxon>Bacteria</taxon>
        <taxon>Candidatus Azamiibacteriota</taxon>
    </lineage>
</organism>
<evidence type="ECO:0000313" key="2">
    <source>
        <dbReference type="Proteomes" id="UP000034595"/>
    </source>
</evidence>
<comment type="caution">
    <text evidence="1">The sequence shown here is derived from an EMBL/GenBank/DDBJ whole genome shotgun (WGS) entry which is preliminary data.</text>
</comment>
<evidence type="ECO:0000313" key="1">
    <source>
        <dbReference type="EMBL" id="KKT81648.1"/>
    </source>
</evidence>
<sequence>MLDRPQTPLPLHTHYTELFMTRDVLIYRVNTTLVETCSVTGILQKYVVSDETLII</sequence>
<dbReference type="EMBL" id="LCJQ01000006">
    <property type="protein sequence ID" value="KKT81648.1"/>
    <property type="molecule type" value="Genomic_DNA"/>
</dbReference>
<accession>A0A0G1KDI6</accession>
<dbReference type="AlphaFoldDB" id="A0A0G1KDI6"/>
<protein>
    <submittedName>
        <fullName evidence="1">Uncharacterized protein</fullName>
    </submittedName>
</protein>
<reference evidence="1 2" key="1">
    <citation type="journal article" date="2015" name="Nature">
        <title>rRNA introns, odd ribosomes, and small enigmatic genomes across a large radiation of phyla.</title>
        <authorList>
            <person name="Brown C.T."/>
            <person name="Hug L.A."/>
            <person name="Thomas B.C."/>
            <person name="Sharon I."/>
            <person name="Castelle C.J."/>
            <person name="Singh A."/>
            <person name="Wilkins M.J."/>
            <person name="Williams K.H."/>
            <person name="Banfield J.F."/>
        </authorList>
    </citation>
    <scope>NUCLEOTIDE SEQUENCE [LARGE SCALE GENOMIC DNA]</scope>
</reference>